<reference evidence="3 4" key="1">
    <citation type="journal article" date="2018" name="Gigascience">
        <title>Genomes of trombidid mites reveal novel predicted allergens and laterally-transferred genes associated with secondary metabolism.</title>
        <authorList>
            <person name="Dong X."/>
            <person name="Chaisiri K."/>
            <person name="Xia D."/>
            <person name="Armstrong S.D."/>
            <person name="Fang Y."/>
            <person name="Donnelly M.J."/>
            <person name="Kadowaki T."/>
            <person name="McGarry J.W."/>
            <person name="Darby A.C."/>
            <person name="Makepeace B.L."/>
        </authorList>
    </citation>
    <scope>NUCLEOTIDE SEQUENCE [LARGE SCALE GENOMIC DNA]</scope>
    <source>
        <strain evidence="3">UoL-UT</strain>
    </source>
</reference>
<gene>
    <name evidence="3" type="ORF">B4U80_10507</name>
</gene>
<dbReference type="PANTHER" id="PTHR22904:SF523">
    <property type="entry name" value="STRESS-INDUCED-PHOSPHOPROTEIN 1"/>
    <property type="match status" value="1"/>
</dbReference>
<dbReference type="OrthoDB" id="533763at2759"/>
<accession>A0A443S5B7</accession>
<dbReference type="PANTHER" id="PTHR22904">
    <property type="entry name" value="TPR REPEAT CONTAINING PROTEIN"/>
    <property type="match status" value="1"/>
</dbReference>
<keyword evidence="1" id="KW-0677">Repeat</keyword>
<dbReference type="EMBL" id="NCKV01007968">
    <property type="protein sequence ID" value="RWS22758.1"/>
    <property type="molecule type" value="Genomic_DNA"/>
</dbReference>
<dbReference type="VEuPathDB" id="VectorBase:LDEU009282"/>
<proteinExistence type="predicted"/>
<protein>
    <submittedName>
        <fullName evidence="3">Tetratricopeptide repeat protein 28-like protein</fullName>
    </submittedName>
</protein>
<feature type="non-terminal residue" evidence="3">
    <location>
        <position position="107"/>
    </location>
</feature>
<dbReference type="Gene3D" id="1.25.40.10">
    <property type="entry name" value="Tetratricopeptide repeat domain"/>
    <property type="match status" value="1"/>
</dbReference>
<dbReference type="AlphaFoldDB" id="A0A443S5B7"/>
<dbReference type="GO" id="GO:0051879">
    <property type="term" value="F:Hsp90 protein binding"/>
    <property type="evidence" value="ECO:0007669"/>
    <property type="project" value="TreeGrafter"/>
</dbReference>
<evidence type="ECO:0000313" key="4">
    <source>
        <dbReference type="Proteomes" id="UP000288716"/>
    </source>
</evidence>
<comment type="caution">
    <text evidence="3">The sequence shown here is derived from an EMBL/GenBank/DDBJ whole genome shotgun (WGS) entry which is preliminary data.</text>
</comment>
<dbReference type="InterPro" id="IPR011990">
    <property type="entry name" value="TPR-like_helical_dom_sf"/>
</dbReference>
<evidence type="ECO:0000256" key="1">
    <source>
        <dbReference type="ARBA" id="ARBA00022737"/>
    </source>
</evidence>
<dbReference type="SUPFAM" id="SSF48452">
    <property type="entry name" value="TPR-like"/>
    <property type="match status" value="1"/>
</dbReference>
<keyword evidence="2" id="KW-0802">TPR repeat</keyword>
<evidence type="ECO:0000313" key="3">
    <source>
        <dbReference type="EMBL" id="RWS22758.1"/>
    </source>
</evidence>
<organism evidence="3 4">
    <name type="scientific">Leptotrombidium deliense</name>
    <dbReference type="NCBI Taxonomy" id="299467"/>
    <lineage>
        <taxon>Eukaryota</taxon>
        <taxon>Metazoa</taxon>
        <taxon>Ecdysozoa</taxon>
        <taxon>Arthropoda</taxon>
        <taxon>Chelicerata</taxon>
        <taxon>Arachnida</taxon>
        <taxon>Acari</taxon>
        <taxon>Acariformes</taxon>
        <taxon>Trombidiformes</taxon>
        <taxon>Prostigmata</taxon>
        <taxon>Anystina</taxon>
        <taxon>Parasitengona</taxon>
        <taxon>Trombiculoidea</taxon>
        <taxon>Trombiculidae</taxon>
        <taxon>Leptotrombidium</taxon>
    </lineage>
</organism>
<sequence length="107" mass="11712">MNSVADSPSFQYANAKDFEELGVESEAESCLSSKTLNSKTSSTKLLFIEKIRQANQCCQSGDYNTAIKLYTDAIGLNPSNYVLYGNRSAAYCRLAKYSSSLQDAIKA</sequence>
<evidence type="ECO:0000256" key="2">
    <source>
        <dbReference type="ARBA" id="ARBA00022803"/>
    </source>
</evidence>
<name>A0A443S5B7_9ACAR</name>
<keyword evidence="4" id="KW-1185">Reference proteome</keyword>
<dbReference type="Proteomes" id="UP000288716">
    <property type="component" value="Unassembled WGS sequence"/>
</dbReference>
<dbReference type="STRING" id="299467.A0A443S5B7"/>